<dbReference type="PANTHER" id="PTHR35007">
    <property type="entry name" value="INTEGRAL MEMBRANE PROTEIN-RELATED"/>
    <property type="match status" value="1"/>
</dbReference>
<dbReference type="EMBL" id="JAATEN010000001">
    <property type="protein sequence ID" value="NJP99062.1"/>
    <property type="molecule type" value="Genomic_DNA"/>
</dbReference>
<gene>
    <name evidence="9" type="ORF">HCK00_00395</name>
</gene>
<comment type="subcellular location">
    <subcellularLocation>
        <location evidence="1">Cell membrane</location>
        <topology evidence="1">Multi-pass membrane protein</topology>
    </subcellularLocation>
</comment>
<evidence type="ECO:0000313" key="9">
    <source>
        <dbReference type="EMBL" id="NJP99062.1"/>
    </source>
</evidence>
<keyword evidence="5 7" id="KW-0472">Membrane</keyword>
<protein>
    <recommendedName>
        <fullName evidence="8">Type II secretion system protein GspF domain-containing protein</fullName>
    </recommendedName>
</protein>
<evidence type="ECO:0000256" key="5">
    <source>
        <dbReference type="ARBA" id="ARBA00023136"/>
    </source>
</evidence>
<sequence>MAAVEPPAGDRRPGRSRCAGRRVVTGGVGAVVGAVTGGGLGVALCLWAGLTGFRRRERRRRAARLFPGPWAAGSRAGRTGPAGWFVRVPEWWERARAWGGPAWWCLPAGGLVGLVGASPLPVVAAAAGVPVVRRLLRRRQRARDRERLAAEVIEWCAVVAAELRAGRQPGQALLGFPPPGGGEAAVRAAARYGGDVAEALRRAARRPGAAGLGGAAACWQAAAGAGAGLASGLERVAVALRAERDQREDLRSQLAGTRSTAALLALLPVFGLLMGGALGAGPLRVLLHTPPGLACLLTGAALEAAGLAWTGRIVRAAEEDAGLGRDGGGGVVGSGAGRAPALSRGAVGGPVAHGRPG</sequence>
<evidence type="ECO:0000259" key="8">
    <source>
        <dbReference type="Pfam" id="PF00482"/>
    </source>
</evidence>
<evidence type="ECO:0000256" key="2">
    <source>
        <dbReference type="ARBA" id="ARBA00022475"/>
    </source>
</evidence>
<evidence type="ECO:0000256" key="4">
    <source>
        <dbReference type="ARBA" id="ARBA00022989"/>
    </source>
</evidence>
<keyword evidence="3 7" id="KW-0812">Transmembrane</keyword>
<evidence type="ECO:0000256" key="1">
    <source>
        <dbReference type="ARBA" id="ARBA00004651"/>
    </source>
</evidence>
<comment type="caution">
    <text evidence="9">The sequence shown here is derived from an EMBL/GenBank/DDBJ whole genome shotgun (WGS) entry which is preliminary data.</text>
</comment>
<proteinExistence type="predicted"/>
<evidence type="ECO:0000256" key="6">
    <source>
        <dbReference type="SAM" id="MobiDB-lite"/>
    </source>
</evidence>
<feature type="domain" description="Type II secretion system protein GspF" evidence="8">
    <location>
        <begin position="185"/>
        <end position="274"/>
    </location>
</feature>
<feature type="transmembrane region" description="Helical" evidence="7">
    <location>
        <begin position="261"/>
        <end position="279"/>
    </location>
</feature>
<dbReference type="Proteomes" id="UP000695264">
    <property type="component" value="Unassembled WGS sequence"/>
</dbReference>
<keyword evidence="2" id="KW-1003">Cell membrane</keyword>
<dbReference type="Pfam" id="PF00482">
    <property type="entry name" value="T2SSF"/>
    <property type="match status" value="1"/>
</dbReference>
<feature type="region of interest" description="Disordered" evidence="6">
    <location>
        <begin position="334"/>
        <end position="357"/>
    </location>
</feature>
<dbReference type="InterPro" id="IPR018076">
    <property type="entry name" value="T2SS_GspF_dom"/>
</dbReference>
<keyword evidence="4 7" id="KW-1133">Transmembrane helix</keyword>
<evidence type="ECO:0000256" key="7">
    <source>
        <dbReference type="SAM" id="Phobius"/>
    </source>
</evidence>
<name>A0ABX1BPU3_9ACTN</name>
<organism evidence="9 10">
    <name type="scientific">Streptomyces zingiberis</name>
    <dbReference type="NCBI Taxonomy" id="2053010"/>
    <lineage>
        <taxon>Bacteria</taxon>
        <taxon>Bacillati</taxon>
        <taxon>Actinomycetota</taxon>
        <taxon>Actinomycetes</taxon>
        <taxon>Kitasatosporales</taxon>
        <taxon>Streptomycetaceae</taxon>
        <taxon>Streptomyces</taxon>
    </lineage>
</organism>
<evidence type="ECO:0000313" key="10">
    <source>
        <dbReference type="Proteomes" id="UP000695264"/>
    </source>
</evidence>
<accession>A0ABX1BPU3</accession>
<dbReference type="PANTHER" id="PTHR35007:SF4">
    <property type="entry name" value="CONSERVED TRANSMEMBRANE PROTEIN-RELATED"/>
    <property type="match status" value="1"/>
</dbReference>
<keyword evidence="10" id="KW-1185">Reference proteome</keyword>
<evidence type="ECO:0000256" key="3">
    <source>
        <dbReference type="ARBA" id="ARBA00022692"/>
    </source>
</evidence>
<feature type="transmembrane region" description="Helical" evidence="7">
    <location>
        <begin position="30"/>
        <end position="50"/>
    </location>
</feature>
<reference evidence="9 10" key="1">
    <citation type="submission" date="2020-03" db="EMBL/GenBank/DDBJ databases">
        <title>WGS of actinomycetes isolated from Thailand.</title>
        <authorList>
            <person name="Thawai C."/>
        </authorList>
    </citation>
    <scope>NUCLEOTIDE SEQUENCE [LARGE SCALE GENOMIC DNA]</scope>
    <source>
        <strain evidence="9 10">PLAI 1-29</strain>
    </source>
</reference>